<evidence type="ECO:0000313" key="3">
    <source>
        <dbReference type="EMBL" id="ABW69037.1"/>
    </source>
</evidence>
<dbReference type="HOGENOM" id="CLU_060290_0_0_7"/>
<dbReference type="PANTHER" id="PTHR43674:SF2">
    <property type="entry name" value="BETA-UREIDOPROPIONASE"/>
    <property type="match status" value="1"/>
</dbReference>
<dbReference type="OrthoDB" id="9811121at2"/>
<dbReference type="Pfam" id="PF00795">
    <property type="entry name" value="CN_hydrolase"/>
    <property type="match status" value="1"/>
</dbReference>
<evidence type="ECO:0000256" key="1">
    <source>
        <dbReference type="ARBA" id="ARBA00022801"/>
    </source>
</evidence>
<dbReference type="AlphaFoldDB" id="A9A0B8"/>
<dbReference type="EMBL" id="CP000859">
    <property type="protein sequence ID" value="ABW69037.1"/>
    <property type="molecule type" value="Genomic_DNA"/>
</dbReference>
<dbReference type="InterPro" id="IPR036526">
    <property type="entry name" value="C-N_Hydrolase_sf"/>
</dbReference>
<dbReference type="Gene3D" id="3.60.110.10">
    <property type="entry name" value="Carbon-nitrogen hydrolase"/>
    <property type="match status" value="1"/>
</dbReference>
<organism evidence="3 4">
    <name type="scientific">Desulfosudis oleivorans (strain DSM 6200 / JCM 39069 / Hxd3)</name>
    <name type="common">Desulfococcus oleovorans</name>
    <dbReference type="NCBI Taxonomy" id="96561"/>
    <lineage>
        <taxon>Bacteria</taxon>
        <taxon>Pseudomonadati</taxon>
        <taxon>Thermodesulfobacteriota</taxon>
        <taxon>Desulfobacteria</taxon>
        <taxon>Desulfobacterales</taxon>
        <taxon>Desulfosudaceae</taxon>
        <taxon>Desulfosudis</taxon>
    </lineage>
</organism>
<dbReference type="KEGG" id="dol:Dole_3234"/>
<evidence type="ECO:0000313" key="4">
    <source>
        <dbReference type="Proteomes" id="UP000008561"/>
    </source>
</evidence>
<reference evidence="3 4" key="1">
    <citation type="submission" date="2007-10" db="EMBL/GenBank/DDBJ databases">
        <title>Complete sequence of Desulfococcus oleovorans Hxd3.</title>
        <authorList>
            <consortium name="US DOE Joint Genome Institute"/>
            <person name="Copeland A."/>
            <person name="Lucas S."/>
            <person name="Lapidus A."/>
            <person name="Barry K."/>
            <person name="Glavina del Rio T."/>
            <person name="Dalin E."/>
            <person name="Tice H."/>
            <person name="Pitluck S."/>
            <person name="Kiss H."/>
            <person name="Brettin T."/>
            <person name="Bruce D."/>
            <person name="Detter J.C."/>
            <person name="Han C."/>
            <person name="Schmutz J."/>
            <person name="Larimer F."/>
            <person name="Land M."/>
            <person name="Hauser L."/>
            <person name="Kyrpides N."/>
            <person name="Kim E."/>
            <person name="Wawrik B."/>
            <person name="Richardson P."/>
        </authorList>
    </citation>
    <scope>NUCLEOTIDE SEQUENCE [LARGE SCALE GENOMIC DNA]</scope>
    <source>
        <strain evidence="4">DSM 6200 / JCM 39069 / Hxd3</strain>
    </source>
</reference>
<name>A9A0B8_DESOH</name>
<dbReference type="GO" id="GO:0016746">
    <property type="term" value="F:acyltransferase activity"/>
    <property type="evidence" value="ECO:0007669"/>
    <property type="project" value="UniProtKB-KW"/>
</dbReference>
<dbReference type="PROSITE" id="PS50263">
    <property type="entry name" value="CN_HYDROLASE"/>
    <property type="match status" value="1"/>
</dbReference>
<gene>
    <name evidence="3" type="ordered locus">Dole_3234</name>
</gene>
<sequence length="314" mass="34936">MKVAAVQMTALVGRVEKNMRAAEALAKEAFDQGAQMVILPEFFTSAMGFSQKMDRAARPVDGAPMRLLQKLAADHDGIVGGSFLSRRGLDHYNTFVLAFADGTVCTHDKDQPTMWENCYYRGGSDNGVMDTPIGPVGAVLCWEFVRTRTARRLLGRVNLVVGGSCWWDLPDARLPGFTPQVKAKNLAIMKETPARFARLTGCPVVHAAHAGDFVCKTPLAPGLAYRSCFLGQTQIVDGSGAVLARMDRTDGQGFVLADLDLTRRHSPSETIPDRFWIPDLPAAIRFAWWYQNLHGKWYYNRHHARFVHADRRRS</sequence>
<proteinExistence type="predicted"/>
<dbReference type="InterPro" id="IPR050345">
    <property type="entry name" value="Aliph_Amidase/BUP"/>
</dbReference>
<keyword evidence="1" id="KW-0378">Hydrolase</keyword>
<feature type="domain" description="CN hydrolase" evidence="2">
    <location>
        <begin position="1"/>
        <end position="261"/>
    </location>
</feature>
<dbReference type="STRING" id="96561.Dole_3234"/>
<dbReference type="InterPro" id="IPR003010">
    <property type="entry name" value="C-N_Hydrolase"/>
</dbReference>
<protein>
    <submittedName>
        <fullName evidence="3">Nitrilase/cyanide hydratase and apolipoprotein N-acyltransferase</fullName>
    </submittedName>
</protein>
<keyword evidence="3" id="KW-0449">Lipoprotein</keyword>
<dbReference type="CDD" id="cd07197">
    <property type="entry name" value="nitrilase"/>
    <property type="match status" value="1"/>
</dbReference>
<dbReference type="Proteomes" id="UP000008561">
    <property type="component" value="Chromosome"/>
</dbReference>
<evidence type="ECO:0000259" key="2">
    <source>
        <dbReference type="PROSITE" id="PS50263"/>
    </source>
</evidence>
<accession>A9A0B8</accession>
<dbReference type="GO" id="GO:0016811">
    <property type="term" value="F:hydrolase activity, acting on carbon-nitrogen (but not peptide) bonds, in linear amides"/>
    <property type="evidence" value="ECO:0007669"/>
    <property type="project" value="TreeGrafter"/>
</dbReference>
<keyword evidence="4" id="KW-1185">Reference proteome</keyword>
<keyword evidence="3" id="KW-0012">Acyltransferase</keyword>
<dbReference type="eggNOG" id="COG0388">
    <property type="taxonomic scope" value="Bacteria"/>
</dbReference>
<dbReference type="RefSeq" id="WP_012176647.1">
    <property type="nucleotide sequence ID" value="NC_009943.1"/>
</dbReference>
<keyword evidence="3" id="KW-0808">Transferase</keyword>
<dbReference type="PANTHER" id="PTHR43674">
    <property type="entry name" value="NITRILASE C965.09-RELATED"/>
    <property type="match status" value="1"/>
</dbReference>
<dbReference type="SUPFAM" id="SSF56317">
    <property type="entry name" value="Carbon-nitrogen hydrolase"/>
    <property type="match status" value="1"/>
</dbReference>